<organism evidence="2 3">
    <name type="scientific">Hypothenemus hampei</name>
    <name type="common">Coffee berry borer</name>
    <dbReference type="NCBI Taxonomy" id="57062"/>
    <lineage>
        <taxon>Eukaryota</taxon>
        <taxon>Metazoa</taxon>
        <taxon>Ecdysozoa</taxon>
        <taxon>Arthropoda</taxon>
        <taxon>Hexapoda</taxon>
        <taxon>Insecta</taxon>
        <taxon>Pterygota</taxon>
        <taxon>Neoptera</taxon>
        <taxon>Endopterygota</taxon>
        <taxon>Coleoptera</taxon>
        <taxon>Polyphaga</taxon>
        <taxon>Cucujiformia</taxon>
        <taxon>Curculionidae</taxon>
        <taxon>Scolytinae</taxon>
        <taxon>Hypothenemus</taxon>
    </lineage>
</organism>
<protein>
    <submittedName>
        <fullName evidence="2">Uncharacterized protein</fullName>
    </submittedName>
</protein>
<reference evidence="2 3" key="1">
    <citation type="submission" date="2024-05" db="EMBL/GenBank/DDBJ databases">
        <title>Genetic variation in Jamaican populations of the coffee berry borer (Hypothenemus hampei).</title>
        <authorList>
            <person name="Errbii M."/>
            <person name="Myrie A."/>
        </authorList>
    </citation>
    <scope>NUCLEOTIDE SEQUENCE [LARGE SCALE GENOMIC DNA]</scope>
    <source>
        <strain evidence="2">JA-Hopewell-2020-01-JO</strain>
        <tissue evidence="2">Whole body</tissue>
    </source>
</reference>
<accession>A0ABD1F5X6</accession>
<name>A0ABD1F5X6_HYPHA</name>
<gene>
    <name evidence="2" type="ORF">ABEB36_002375</name>
</gene>
<dbReference type="InterPro" id="IPR038606">
    <property type="entry name" value="To_sf"/>
</dbReference>
<evidence type="ECO:0000313" key="2">
    <source>
        <dbReference type="EMBL" id="KAL1512863.1"/>
    </source>
</evidence>
<feature type="chain" id="PRO_5044792655" evidence="1">
    <location>
        <begin position="25"/>
        <end position="249"/>
    </location>
</feature>
<dbReference type="Proteomes" id="UP001566132">
    <property type="component" value="Unassembled WGS sequence"/>
</dbReference>
<sequence>MMKFKNLNILFIVTFHAVQHLARSDGIHFVEIEDVRNAWIFINCLRQALDGGLPAADLPNYNPLKLEDFTYSPSADNTKYILTNNTVSNSLNYGFKTLSAIDYHEPERVAYNYSIIWNQMAMSGNVEINSDPNNPTSNEKGSYDIQFYGLEGMGIFNLTKSGQEDKGFKQHLDDFTVSSLISHVQVTILGLSENEVFEQALTLTITTILNNFPQNWTQYLKEDVFNDFWINHHERIDEVYKFCQSYYYN</sequence>
<proteinExistence type="predicted"/>
<keyword evidence="1" id="KW-0732">Signal</keyword>
<evidence type="ECO:0000256" key="1">
    <source>
        <dbReference type="SAM" id="SignalP"/>
    </source>
</evidence>
<comment type="caution">
    <text evidence="2">The sequence shown here is derived from an EMBL/GenBank/DDBJ whole genome shotgun (WGS) entry which is preliminary data.</text>
</comment>
<dbReference type="Gene3D" id="3.15.10.30">
    <property type="entry name" value="Haemolymph juvenile hormone binding protein"/>
    <property type="match status" value="1"/>
</dbReference>
<dbReference type="EMBL" id="JBDJPC010000002">
    <property type="protein sequence ID" value="KAL1512863.1"/>
    <property type="molecule type" value="Genomic_DNA"/>
</dbReference>
<evidence type="ECO:0000313" key="3">
    <source>
        <dbReference type="Proteomes" id="UP001566132"/>
    </source>
</evidence>
<dbReference type="AlphaFoldDB" id="A0ABD1F5X6"/>
<feature type="signal peptide" evidence="1">
    <location>
        <begin position="1"/>
        <end position="24"/>
    </location>
</feature>
<keyword evidence="3" id="KW-1185">Reference proteome</keyword>